<dbReference type="EMBL" id="JAAAPK010000003">
    <property type="protein sequence ID" value="NBC40459.1"/>
    <property type="molecule type" value="Genomic_DNA"/>
</dbReference>
<evidence type="ECO:0000313" key="2">
    <source>
        <dbReference type="Proteomes" id="UP000537825"/>
    </source>
</evidence>
<comment type="caution">
    <text evidence="1">The sequence shown here is derived from an EMBL/GenBank/DDBJ whole genome shotgun (WGS) entry which is preliminary data.</text>
</comment>
<reference evidence="1 2" key="1">
    <citation type="submission" date="2020-01" db="EMBL/GenBank/DDBJ databases">
        <title>The draft genome sequence of Corallococcus exiguus DSM 14696.</title>
        <authorList>
            <person name="Zhang X."/>
            <person name="Zhu H."/>
        </authorList>
    </citation>
    <scope>NUCLEOTIDE SEQUENCE [LARGE SCALE GENOMIC DNA]</scope>
    <source>
        <strain evidence="1 2">DSM 14696</strain>
    </source>
</reference>
<evidence type="ECO:0000313" key="1">
    <source>
        <dbReference type="EMBL" id="NBC40459.1"/>
    </source>
</evidence>
<name>A0A7X4Y9A6_9BACT</name>
<gene>
    <name evidence="1" type="ORF">GTZ93_11545</name>
</gene>
<sequence>MTNSNGRMTVTDHEGREVGALKPVTPYLDGLLYDSSTPRPRVDEAVDRLHLGWFGWDADGRDAEPAR</sequence>
<dbReference type="AlphaFoldDB" id="A0A7X4Y9A6"/>
<proteinExistence type="predicted"/>
<keyword evidence="2" id="KW-1185">Reference proteome</keyword>
<dbReference type="RefSeq" id="WP_139917270.1">
    <property type="nucleotide sequence ID" value="NZ_CBCSLE010000110.1"/>
</dbReference>
<organism evidence="1 2">
    <name type="scientific">Corallococcus exiguus</name>
    <dbReference type="NCBI Taxonomy" id="83462"/>
    <lineage>
        <taxon>Bacteria</taxon>
        <taxon>Pseudomonadati</taxon>
        <taxon>Myxococcota</taxon>
        <taxon>Myxococcia</taxon>
        <taxon>Myxococcales</taxon>
        <taxon>Cystobacterineae</taxon>
        <taxon>Myxococcaceae</taxon>
        <taxon>Corallococcus</taxon>
    </lineage>
</organism>
<protein>
    <submittedName>
        <fullName evidence="1">Uncharacterized protein</fullName>
    </submittedName>
</protein>
<accession>A0A7X4Y9A6</accession>
<dbReference type="Proteomes" id="UP000537825">
    <property type="component" value="Unassembled WGS sequence"/>
</dbReference>